<dbReference type="InterPro" id="IPR055170">
    <property type="entry name" value="GFO_IDH_MocA-like_dom"/>
</dbReference>
<dbReference type="AlphaFoldDB" id="A0A7W9LGI0"/>
<evidence type="ECO:0000259" key="4">
    <source>
        <dbReference type="Pfam" id="PF22725"/>
    </source>
</evidence>
<dbReference type="RefSeq" id="WP_185075919.1">
    <property type="nucleotide sequence ID" value="NZ_JACHMB010000001.1"/>
</dbReference>
<dbReference type="PANTHER" id="PTHR43818">
    <property type="entry name" value="BCDNA.GH03377"/>
    <property type="match status" value="1"/>
</dbReference>
<dbReference type="InterPro" id="IPR036291">
    <property type="entry name" value="NAD(P)-bd_dom_sf"/>
</dbReference>
<dbReference type="InterPro" id="IPR000683">
    <property type="entry name" value="Gfo/Idh/MocA-like_OxRdtase_N"/>
</dbReference>
<dbReference type="GO" id="GO:0016491">
    <property type="term" value="F:oxidoreductase activity"/>
    <property type="evidence" value="ECO:0007669"/>
    <property type="project" value="UniProtKB-KW"/>
</dbReference>
<organism evidence="5 6">
    <name type="scientific">Nonomuraea jabiensis</name>
    <dbReference type="NCBI Taxonomy" id="882448"/>
    <lineage>
        <taxon>Bacteria</taxon>
        <taxon>Bacillati</taxon>
        <taxon>Actinomycetota</taxon>
        <taxon>Actinomycetes</taxon>
        <taxon>Streptosporangiales</taxon>
        <taxon>Streptosporangiaceae</taxon>
        <taxon>Nonomuraea</taxon>
    </lineage>
</organism>
<name>A0A7W9LGI0_9ACTN</name>
<dbReference type="SUPFAM" id="SSF55347">
    <property type="entry name" value="Glyceraldehyde-3-phosphate dehydrogenase-like, C-terminal domain"/>
    <property type="match status" value="1"/>
</dbReference>
<keyword evidence="1" id="KW-0560">Oxidoreductase</keyword>
<dbReference type="Pfam" id="PF01408">
    <property type="entry name" value="GFO_IDH_MocA"/>
    <property type="match status" value="1"/>
</dbReference>
<accession>A0A7W9LGI0</accession>
<reference evidence="5 6" key="1">
    <citation type="submission" date="2020-08" db="EMBL/GenBank/DDBJ databases">
        <title>Sequencing the genomes of 1000 actinobacteria strains.</title>
        <authorList>
            <person name="Klenk H.-P."/>
        </authorList>
    </citation>
    <scope>NUCLEOTIDE SEQUENCE [LARGE SCALE GENOMIC DNA]</scope>
    <source>
        <strain evidence="5 6">DSM 45507</strain>
    </source>
</reference>
<keyword evidence="6" id="KW-1185">Reference proteome</keyword>
<feature type="domain" description="Gfo/Idh/MocA-like oxidoreductase N-terminal" evidence="3">
    <location>
        <begin position="46"/>
        <end position="159"/>
    </location>
</feature>
<dbReference type="Proteomes" id="UP000579153">
    <property type="component" value="Unassembled WGS sequence"/>
</dbReference>
<gene>
    <name evidence="5" type="ORF">HD596_009661</name>
</gene>
<proteinExistence type="predicted"/>
<feature type="compositionally biased region" description="Low complexity" evidence="2">
    <location>
        <begin position="8"/>
        <end position="22"/>
    </location>
</feature>
<dbReference type="Gene3D" id="3.30.360.10">
    <property type="entry name" value="Dihydrodipicolinate Reductase, domain 2"/>
    <property type="match status" value="1"/>
</dbReference>
<evidence type="ECO:0000256" key="2">
    <source>
        <dbReference type="SAM" id="MobiDB-lite"/>
    </source>
</evidence>
<dbReference type="SUPFAM" id="SSF51735">
    <property type="entry name" value="NAD(P)-binding Rossmann-fold domains"/>
    <property type="match status" value="1"/>
</dbReference>
<evidence type="ECO:0000313" key="5">
    <source>
        <dbReference type="EMBL" id="MBB5782905.1"/>
    </source>
</evidence>
<dbReference type="PANTHER" id="PTHR43818:SF11">
    <property type="entry name" value="BCDNA.GH03377"/>
    <property type="match status" value="1"/>
</dbReference>
<dbReference type="InterPro" id="IPR050463">
    <property type="entry name" value="Gfo/Idh/MocA_oxidrdct_glycsds"/>
</dbReference>
<comment type="caution">
    <text evidence="5">The sequence shown here is derived from an EMBL/GenBank/DDBJ whole genome shotgun (WGS) entry which is preliminary data.</text>
</comment>
<evidence type="ECO:0000313" key="6">
    <source>
        <dbReference type="Proteomes" id="UP000579153"/>
    </source>
</evidence>
<feature type="domain" description="GFO/IDH/MocA-like oxidoreductase" evidence="4">
    <location>
        <begin position="172"/>
        <end position="305"/>
    </location>
</feature>
<sequence>MRGPPELGNPAGSASGLASLESGPRRTLTSIGPVRNQKDGKHVHHRIGILGTGNIFGRYVTGMARYPELEIVRVGDIDVDRAKRAAEGHGIPAWGDGDELYADDSIDILVNLTPPAHHARTVIRALESGKHVYVEKPLAATVAEAREVLAVAGTSGRVLGSAPDTFLGSASQTARKALDDGLIGEPIGVSAFIRHSKAETWHPDPRFLFQPGGGPVLDMGPYYLAILVNLLGPVRSVAGAARVGAPVRAVTAPDRVVDRIDVEVATHASAVLVFGSGVIGTTLMSFDVWDSDLPAIEVYGTEGTLTLPNPNHFDGDVRVRRHGDADWTVLPPVVGLFGAVGTKEQARRGLGVRDLADAIEGGPHRANATFAFHVLEALSAIDGPAQVVQLESTCERPAPRFAE</sequence>
<evidence type="ECO:0000256" key="1">
    <source>
        <dbReference type="ARBA" id="ARBA00023002"/>
    </source>
</evidence>
<protein>
    <submittedName>
        <fullName evidence="5">Putative dehydrogenase</fullName>
    </submittedName>
</protein>
<dbReference type="EMBL" id="JACHMB010000001">
    <property type="protein sequence ID" value="MBB5782905.1"/>
    <property type="molecule type" value="Genomic_DNA"/>
</dbReference>
<evidence type="ECO:0000259" key="3">
    <source>
        <dbReference type="Pfam" id="PF01408"/>
    </source>
</evidence>
<dbReference type="GO" id="GO:0000166">
    <property type="term" value="F:nucleotide binding"/>
    <property type="evidence" value="ECO:0007669"/>
    <property type="project" value="InterPro"/>
</dbReference>
<feature type="region of interest" description="Disordered" evidence="2">
    <location>
        <begin position="1"/>
        <end position="39"/>
    </location>
</feature>
<dbReference type="Gene3D" id="3.40.50.720">
    <property type="entry name" value="NAD(P)-binding Rossmann-like Domain"/>
    <property type="match status" value="1"/>
</dbReference>
<dbReference type="Pfam" id="PF22725">
    <property type="entry name" value="GFO_IDH_MocA_C3"/>
    <property type="match status" value="1"/>
</dbReference>